<name>A0A6A6U3N3_9PEZI</name>
<evidence type="ECO:0000256" key="2">
    <source>
        <dbReference type="ARBA" id="ARBA00010794"/>
    </source>
</evidence>
<dbReference type="EMBL" id="MU004239">
    <property type="protein sequence ID" value="KAF2665873.1"/>
    <property type="molecule type" value="Genomic_DNA"/>
</dbReference>
<dbReference type="OrthoDB" id="377083at2759"/>
<accession>A0A6A6U3N3</accession>
<feature type="compositionally biased region" description="Polar residues" evidence="10">
    <location>
        <begin position="489"/>
        <end position="502"/>
    </location>
</feature>
<protein>
    <recommendedName>
        <fullName evidence="3">dolichol kinase</fullName>
        <ecNumber evidence="3">2.7.1.108</ecNumber>
    </recommendedName>
</protein>
<gene>
    <name evidence="12" type="ORF">BT63DRAFT_427672</name>
</gene>
<evidence type="ECO:0000256" key="6">
    <source>
        <dbReference type="ARBA" id="ARBA00022777"/>
    </source>
</evidence>
<keyword evidence="5 11" id="KW-0812">Transmembrane</keyword>
<dbReference type="PANTHER" id="PTHR13205">
    <property type="entry name" value="TRANSMEMBRANE PROTEIN 15-RELATED"/>
    <property type="match status" value="1"/>
</dbReference>
<dbReference type="AlphaFoldDB" id="A0A6A6U3N3"/>
<feature type="transmembrane region" description="Helical" evidence="11">
    <location>
        <begin position="553"/>
        <end position="574"/>
    </location>
</feature>
<evidence type="ECO:0000256" key="7">
    <source>
        <dbReference type="ARBA" id="ARBA00022824"/>
    </source>
</evidence>
<comment type="similarity">
    <text evidence="2">Belongs to the polyprenol kinase family.</text>
</comment>
<dbReference type="GO" id="GO:0005789">
    <property type="term" value="C:endoplasmic reticulum membrane"/>
    <property type="evidence" value="ECO:0007669"/>
    <property type="project" value="UniProtKB-SubCell"/>
</dbReference>
<evidence type="ECO:0000256" key="1">
    <source>
        <dbReference type="ARBA" id="ARBA00004477"/>
    </source>
</evidence>
<dbReference type="EC" id="2.7.1.108" evidence="3"/>
<keyword evidence="13" id="KW-1185">Reference proteome</keyword>
<feature type="compositionally biased region" description="Polar residues" evidence="10">
    <location>
        <begin position="36"/>
        <end position="55"/>
    </location>
</feature>
<feature type="transmembrane region" description="Helical" evidence="11">
    <location>
        <begin position="676"/>
        <end position="696"/>
    </location>
</feature>
<keyword evidence="4" id="KW-0808">Transferase</keyword>
<sequence>MANIQDDGPESLSSSVHLPSRFPQPYARHHADLIAPTSSLPPSAHTTNMAGNAIQNGGVEKQDTRALDRRKALSPSESGTEADDESFTFVRALPAPPTKPRKGLRGARDDDEDDLTPTVLDREVIRLSDLGIPEPGARDPSPDIEDEKVLRTKGVRRRRAEILRRTTEGALIVISGALVLFYQKIWWQLSKPEKIACIFHAFVLACIYALYPLRLIKYSWLQSGFKWNTWSCVRLSAGFDPAPYIYPTVLPCIVALALFPNMTTALIPNLVLGLSAVPPHVLSRLPPKISSGMGHWVVSMIPMVIFQHFQLPLGYEELHWLAPEVTAALYPLHMTLTTVLHSFTTTSLLPAEVHLLSIVLINLLLLSTSPQAQILSSILWIGGLGILILCSSVIRWGVALARIPRWRLRRAGRIVQARQSFIKALNEGLNKKTRRRSRDIVQSDADDDDELLKHPKPTGLDTLKQEVLGALSNFFPIEHDESLSAVEKPNSNPFGQNESPLRQSRRRRNTVPANPNHGSGSSTNKNRRRRARSLDASFFLSLTPAQASLRTKMYAGFIYITIITLILFPIRLAVSRALGSEPFGWAIGYLFGDLRDLRLWVVTHNFTTWIPLPPLPTSSLSPANIRLLLAGYAASTVIAGLLIVLHLPAAVEVDTRRKVFHGTTVAMLLPSIPIDAPFFSLALALVLTGFCLLDLVRAAQLPPFSRPIALFLAPYVDGRDNRGPVVVSHMFLLVGCAVPLWLGLAATQLAGTGIWHGWVLRPADVSVDMLAGVVCVGMGDAAASLVGRRFGRHKWAWAGGKSLEGSVAFAGAVVLGLAFARCWIWVVSGWTDYTGLLEVWALAWKSVIAATGASLMEAVLTGGNDNVVVPVFLWVLVRALRM</sequence>
<dbReference type="InterPro" id="IPR032974">
    <property type="entry name" value="Polypren_kinase"/>
</dbReference>
<feature type="transmembrane region" description="Helical" evidence="11">
    <location>
        <begin position="769"/>
        <end position="786"/>
    </location>
</feature>
<feature type="transmembrane region" description="Helical" evidence="11">
    <location>
        <begin position="627"/>
        <end position="647"/>
    </location>
</feature>
<evidence type="ECO:0000256" key="11">
    <source>
        <dbReference type="SAM" id="Phobius"/>
    </source>
</evidence>
<evidence type="ECO:0000313" key="13">
    <source>
        <dbReference type="Proteomes" id="UP000799302"/>
    </source>
</evidence>
<feature type="transmembrane region" description="Helical" evidence="11">
    <location>
        <begin position="847"/>
        <end position="877"/>
    </location>
</feature>
<feature type="transmembrane region" description="Helical" evidence="11">
    <location>
        <begin position="347"/>
        <end position="366"/>
    </location>
</feature>
<feature type="compositionally biased region" description="Polar residues" evidence="10">
    <location>
        <begin position="511"/>
        <end position="524"/>
    </location>
</feature>
<reference evidence="12" key="1">
    <citation type="journal article" date="2020" name="Stud. Mycol.">
        <title>101 Dothideomycetes genomes: a test case for predicting lifestyles and emergence of pathogens.</title>
        <authorList>
            <person name="Haridas S."/>
            <person name="Albert R."/>
            <person name="Binder M."/>
            <person name="Bloem J."/>
            <person name="Labutti K."/>
            <person name="Salamov A."/>
            <person name="Andreopoulos B."/>
            <person name="Baker S."/>
            <person name="Barry K."/>
            <person name="Bills G."/>
            <person name="Bluhm B."/>
            <person name="Cannon C."/>
            <person name="Castanera R."/>
            <person name="Culley D."/>
            <person name="Daum C."/>
            <person name="Ezra D."/>
            <person name="Gonzalez J."/>
            <person name="Henrissat B."/>
            <person name="Kuo A."/>
            <person name="Liang C."/>
            <person name="Lipzen A."/>
            <person name="Lutzoni F."/>
            <person name="Magnuson J."/>
            <person name="Mondo S."/>
            <person name="Nolan M."/>
            <person name="Ohm R."/>
            <person name="Pangilinan J."/>
            <person name="Park H.-J."/>
            <person name="Ramirez L."/>
            <person name="Alfaro M."/>
            <person name="Sun H."/>
            <person name="Tritt A."/>
            <person name="Yoshinaga Y."/>
            <person name="Zwiers L.-H."/>
            <person name="Turgeon B."/>
            <person name="Goodwin S."/>
            <person name="Spatafora J."/>
            <person name="Crous P."/>
            <person name="Grigoriev I."/>
        </authorList>
    </citation>
    <scope>NUCLEOTIDE SEQUENCE</scope>
    <source>
        <strain evidence="12">CBS 115976</strain>
    </source>
</reference>
<evidence type="ECO:0000256" key="5">
    <source>
        <dbReference type="ARBA" id="ARBA00022692"/>
    </source>
</evidence>
<feature type="region of interest" description="Disordered" evidence="10">
    <location>
        <begin position="433"/>
        <end position="458"/>
    </location>
</feature>
<proteinExistence type="inferred from homology"/>
<evidence type="ECO:0000313" key="12">
    <source>
        <dbReference type="EMBL" id="KAF2665873.1"/>
    </source>
</evidence>
<feature type="transmembrane region" description="Helical" evidence="11">
    <location>
        <begin position="807"/>
        <end position="827"/>
    </location>
</feature>
<feature type="compositionally biased region" description="Basic and acidic residues" evidence="10">
    <location>
        <begin position="60"/>
        <end position="71"/>
    </location>
</feature>
<feature type="region of interest" description="Disordered" evidence="10">
    <location>
        <begin position="485"/>
        <end position="528"/>
    </location>
</feature>
<evidence type="ECO:0000256" key="8">
    <source>
        <dbReference type="ARBA" id="ARBA00022989"/>
    </source>
</evidence>
<comment type="subcellular location">
    <subcellularLocation>
        <location evidence="1">Endoplasmic reticulum membrane</location>
        <topology evidence="1">Multi-pass membrane protein</topology>
    </subcellularLocation>
</comment>
<dbReference type="Proteomes" id="UP000799302">
    <property type="component" value="Unassembled WGS sequence"/>
</dbReference>
<dbReference type="GO" id="GO:0004168">
    <property type="term" value="F:dolichol kinase activity"/>
    <property type="evidence" value="ECO:0007669"/>
    <property type="project" value="UniProtKB-EC"/>
</dbReference>
<dbReference type="PANTHER" id="PTHR13205:SF15">
    <property type="entry name" value="DOLICHOL KINASE"/>
    <property type="match status" value="1"/>
</dbReference>
<organism evidence="12 13">
    <name type="scientific">Microthyrium microscopicum</name>
    <dbReference type="NCBI Taxonomy" id="703497"/>
    <lineage>
        <taxon>Eukaryota</taxon>
        <taxon>Fungi</taxon>
        <taxon>Dikarya</taxon>
        <taxon>Ascomycota</taxon>
        <taxon>Pezizomycotina</taxon>
        <taxon>Dothideomycetes</taxon>
        <taxon>Dothideomycetes incertae sedis</taxon>
        <taxon>Microthyriales</taxon>
        <taxon>Microthyriaceae</taxon>
        <taxon>Microthyrium</taxon>
    </lineage>
</organism>
<evidence type="ECO:0000256" key="10">
    <source>
        <dbReference type="SAM" id="MobiDB-lite"/>
    </source>
</evidence>
<keyword evidence="9 11" id="KW-0472">Membrane</keyword>
<feature type="transmembrane region" description="Helical" evidence="11">
    <location>
        <begin position="162"/>
        <end position="182"/>
    </location>
</feature>
<evidence type="ECO:0000256" key="4">
    <source>
        <dbReference type="ARBA" id="ARBA00022679"/>
    </source>
</evidence>
<evidence type="ECO:0000256" key="3">
    <source>
        <dbReference type="ARBA" id="ARBA00012132"/>
    </source>
</evidence>
<keyword evidence="7" id="KW-0256">Endoplasmic reticulum</keyword>
<feature type="region of interest" description="Disordered" evidence="10">
    <location>
        <begin position="1"/>
        <end position="115"/>
    </location>
</feature>
<keyword evidence="6" id="KW-0418">Kinase</keyword>
<keyword evidence="8 11" id="KW-1133">Transmembrane helix</keyword>
<feature type="transmembrane region" description="Helical" evidence="11">
    <location>
        <begin position="378"/>
        <end position="401"/>
    </location>
</feature>
<feature type="transmembrane region" description="Helical" evidence="11">
    <location>
        <begin position="194"/>
        <end position="211"/>
    </location>
</feature>
<feature type="transmembrane region" description="Helical" evidence="11">
    <location>
        <begin position="730"/>
        <end position="749"/>
    </location>
</feature>
<dbReference type="GO" id="GO:0043048">
    <property type="term" value="P:dolichyl monophosphate biosynthetic process"/>
    <property type="evidence" value="ECO:0007669"/>
    <property type="project" value="TreeGrafter"/>
</dbReference>
<evidence type="ECO:0000256" key="9">
    <source>
        <dbReference type="ARBA" id="ARBA00023136"/>
    </source>
</evidence>